<accession>A0A410UYZ8</accession>
<dbReference type="AlphaFoldDB" id="A0A410UYZ8"/>
<dbReference type="Gene3D" id="3.40.50.2300">
    <property type="match status" value="2"/>
</dbReference>
<reference evidence="1" key="3">
    <citation type="submission" date="2022-12" db="EMBL/GenBank/DDBJ databases">
        <authorList>
            <person name="Sun Q."/>
            <person name="Zhou Y."/>
        </authorList>
    </citation>
    <scope>NUCLEOTIDE SEQUENCE</scope>
    <source>
        <strain evidence="1">CGMCC 1.15034</strain>
    </source>
</reference>
<reference evidence="2 3" key="2">
    <citation type="submission" date="2018-06" db="EMBL/GenBank/DDBJ databases">
        <title>Comparative genomics of rhizobia nodulating Arachis hypogaea in China.</title>
        <authorList>
            <person name="Li Y."/>
        </authorList>
    </citation>
    <scope>NUCLEOTIDE SEQUENCE [LARGE SCALE GENOMIC DNA]</scope>
    <source>
        <strain evidence="2 3">CCBAU 51658</strain>
    </source>
</reference>
<evidence type="ECO:0000313" key="4">
    <source>
        <dbReference type="Proteomes" id="UP000625079"/>
    </source>
</evidence>
<dbReference type="RefSeq" id="WP_128963425.1">
    <property type="nucleotide sequence ID" value="NZ_BMHC01000024.1"/>
</dbReference>
<dbReference type="EMBL" id="CP030057">
    <property type="protein sequence ID" value="QOZ57676.1"/>
    <property type="molecule type" value="Genomic_DNA"/>
</dbReference>
<dbReference type="EMBL" id="BMHC01000024">
    <property type="protein sequence ID" value="GGI32303.1"/>
    <property type="molecule type" value="Genomic_DNA"/>
</dbReference>
<dbReference type="Proteomes" id="UP000593880">
    <property type="component" value="Chromosome"/>
</dbReference>
<name>A0A410UYZ8_9BRAD</name>
<dbReference type="PANTHER" id="PTHR35271:SF1">
    <property type="entry name" value="ABC TRANSPORTER, SUBSTRATE-BINDING LIPOPROTEIN"/>
    <property type="match status" value="1"/>
</dbReference>
<proteinExistence type="predicted"/>
<dbReference type="InterPro" id="IPR007487">
    <property type="entry name" value="ABC_transpt-TYRBP-like"/>
</dbReference>
<dbReference type="CDD" id="cd06325">
    <property type="entry name" value="PBP1_ABC_unchar_transporter"/>
    <property type="match status" value="1"/>
</dbReference>
<dbReference type="PANTHER" id="PTHR35271">
    <property type="entry name" value="ABC TRANSPORTER, SUBSTRATE-BINDING LIPOPROTEIN-RELATED"/>
    <property type="match status" value="1"/>
</dbReference>
<protein>
    <submittedName>
        <fullName evidence="1">ABC transporter substrate-binding protein</fullName>
    </submittedName>
</protein>
<dbReference type="Proteomes" id="UP000625079">
    <property type="component" value="Unassembled WGS sequence"/>
</dbReference>
<gene>
    <name evidence="1" type="ORF">GCM10010987_68760</name>
    <name evidence="2" type="ORF">XH86_02150</name>
</gene>
<keyword evidence="3" id="KW-1185">Reference proteome</keyword>
<evidence type="ECO:0000313" key="3">
    <source>
        <dbReference type="Proteomes" id="UP000593880"/>
    </source>
</evidence>
<dbReference type="Pfam" id="PF04392">
    <property type="entry name" value="ABC_sub_bind"/>
    <property type="match status" value="1"/>
</dbReference>
<reference evidence="1" key="1">
    <citation type="journal article" date="2014" name="Int. J. Syst. Evol. Microbiol.">
        <title>Complete genome sequence of Corynebacterium casei LMG S-19264T (=DSM 44701T), isolated from a smear-ripened cheese.</title>
        <authorList>
            <consortium name="US DOE Joint Genome Institute (JGI-PGF)"/>
            <person name="Walter F."/>
            <person name="Albersmeier A."/>
            <person name="Kalinowski J."/>
            <person name="Ruckert C."/>
        </authorList>
    </citation>
    <scope>NUCLEOTIDE SEQUENCE</scope>
    <source>
        <strain evidence="1">CGMCC 1.15034</strain>
    </source>
</reference>
<organism evidence="1 4">
    <name type="scientific">Bradyrhizobium guangdongense</name>
    <dbReference type="NCBI Taxonomy" id="1325090"/>
    <lineage>
        <taxon>Bacteria</taxon>
        <taxon>Pseudomonadati</taxon>
        <taxon>Pseudomonadota</taxon>
        <taxon>Alphaproteobacteria</taxon>
        <taxon>Hyphomicrobiales</taxon>
        <taxon>Nitrobacteraceae</taxon>
        <taxon>Bradyrhizobium</taxon>
    </lineage>
</organism>
<sequence>MRRRQFIGGAISVAMLSRARAQPTMPVMGFLHAGSAEENVKRLAAFRKGLASGGMVEGKNVSVEYRWAAGRNQELASLAADLVRRNVALIATPGSTAAAVAAREATSTIPIVFSSGTDPVALGLVDSLNRPGGNATGITSLNAELSAKRLGIFRELVPGVSRYFTLVKPSSALAAPFVADMQRAASPLGIRIEVLNADTEGEIDAALAQLPSAPGAGLVFGPEGFFYIHRARIAELALRHRLPTIFDVRDYVEAGGLASYGSDYFNVMELAGEYAARVLKGARPAELPVQQATKFELVLNRKTAKILGLAIGPTLLATADDVIE</sequence>
<evidence type="ECO:0000313" key="2">
    <source>
        <dbReference type="EMBL" id="QOZ57676.1"/>
    </source>
</evidence>
<evidence type="ECO:0000313" key="1">
    <source>
        <dbReference type="EMBL" id="GGI32303.1"/>
    </source>
</evidence>
<dbReference type="OrthoDB" id="7342842at2"/>